<dbReference type="EMBL" id="MT144600">
    <property type="protein sequence ID" value="QJH94423.1"/>
    <property type="molecule type" value="Genomic_DNA"/>
</dbReference>
<proteinExistence type="predicted"/>
<accession>A0A6H1ZM55</accession>
<evidence type="ECO:0000313" key="1">
    <source>
        <dbReference type="EMBL" id="QJA48280.1"/>
    </source>
</evidence>
<evidence type="ECO:0000313" key="2">
    <source>
        <dbReference type="EMBL" id="QJH94423.1"/>
    </source>
</evidence>
<gene>
    <name evidence="1" type="ORF">TM448A00891_0015</name>
    <name evidence="2" type="ORF">TM448B00218_0066</name>
</gene>
<dbReference type="AlphaFoldDB" id="A0A6H1ZM55"/>
<sequence length="93" mass="10790">MKAMAAKALTQKELIEMINLYKEQSQPVIKILIDFMRTCIPKMIMHPNGKIECQYPDEYWTLKKQVDEYLSVLQSQIFGEHNISVQPTQKACG</sequence>
<protein>
    <submittedName>
        <fullName evidence="1">Uncharacterized protein</fullName>
    </submittedName>
</protein>
<organism evidence="1">
    <name type="scientific">viral metagenome</name>
    <dbReference type="NCBI Taxonomy" id="1070528"/>
    <lineage>
        <taxon>unclassified sequences</taxon>
        <taxon>metagenomes</taxon>
        <taxon>organismal metagenomes</taxon>
    </lineage>
</organism>
<name>A0A6H1ZM55_9ZZZZ</name>
<reference evidence="1" key="1">
    <citation type="submission" date="2020-03" db="EMBL/GenBank/DDBJ databases">
        <title>The deep terrestrial virosphere.</title>
        <authorList>
            <person name="Holmfeldt K."/>
            <person name="Nilsson E."/>
            <person name="Simone D."/>
            <person name="Lopez-Fernandez M."/>
            <person name="Wu X."/>
            <person name="de Brujin I."/>
            <person name="Lundin D."/>
            <person name="Andersson A."/>
            <person name="Bertilsson S."/>
            <person name="Dopson M."/>
        </authorList>
    </citation>
    <scope>NUCLEOTIDE SEQUENCE</scope>
    <source>
        <strain evidence="1">TM448A00891</strain>
        <strain evidence="2">TM448B00218</strain>
    </source>
</reference>
<dbReference type="EMBL" id="MT144078">
    <property type="protein sequence ID" value="QJA48280.1"/>
    <property type="molecule type" value="Genomic_DNA"/>
</dbReference>